<keyword evidence="2" id="KW-1185">Reference proteome</keyword>
<dbReference type="EMBL" id="JAPDHW010000001">
    <property type="protein sequence ID" value="MCW3166897.1"/>
    <property type="molecule type" value="Genomic_DNA"/>
</dbReference>
<name>A0ABT3HSX9_9FLAO</name>
<sequence length="89" mass="10178">MLTKTTKEILLKDLLETKQLLVDAFDDKEVPFVKGGAIDQFFTARALEFQRNMILYETLKNSAPKENSTEYTTEYSPVEKIANEIADTN</sequence>
<comment type="caution">
    <text evidence="1">The sequence shown here is derived from an EMBL/GenBank/DDBJ whole genome shotgun (WGS) entry which is preliminary data.</text>
</comment>
<gene>
    <name evidence="1" type="ORF">OMO38_00010</name>
</gene>
<organism evidence="1 2">
    <name type="scientific">Chryseobacterium kimseyorum</name>
    <dbReference type="NCBI Taxonomy" id="2984028"/>
    <lineage>
        <taxon>Bacteria</taxon>
        <taxon>Pseudomonadati</taxon>
        <taxon>Bacteroidota</taxon>
        <taxon>Flavobacteriia</taxon>
        <taxon>Flavobacteriales</taxon>
        <taxon>Weeksellaceae</taxon>
        <taxon>Chryseobacterium group</taxon>
        <taxon>Chryseobacterium</taxon>
    </lineage>
</organism>
<proteinExistence type="predicted"/>
<protein>
    <submittedName>
        <fullName evidence="1">Uncharacterized protein</fullName>
    </submittedName>
</protein>
<accession>A0ABT3HSX9</accession>
<dbReference type="RefSeq" id="WP_264748195.1">
    <property type="nucleotide sequence ID" value="NZ_JAPDHW010000001.1"/>
</dbReference>
<dbReference type="Proteomes" id="UP001163731">
    <property type="component" value="Unassembled WGS sequence"/>
</dbReference>
<evidence type="ECO:0000313" key="2">
    <source>
        <dbReference type="Proteomes" id="UP001163731"/>
    </source>
</evidence>
<reference evidence="1" key="1">
    <citation type="submission" date="2022-10" db="EMBL/GenBank/DDBJ databases">
        <title>Chryseobacterium babae sp. nov. isolated from the gut of the beetle Oryctes rhinoceros, and Chryseobacterium kimseyorum sp. nov., isolated from a stick insect rearing cage.</title>
        <authorList>
            <person name="Shelomi M."/>
            <person name="Han C.-J."/>
            <person name="Chen W.-M."/>
            <person name="Chen H.-K."/>
            <person name="Liaw S.-J."/>
            <person name="Muhle E."/>
            <person name="Clermont D."/>
        </authorList>
    </citation>
    <scope>NUCLEOTIDE SEQUENCE</scope>
    <source>
        <strain evidence="1">09-1422</strain>
    </source>
</reference>
<evidence type="ECO:0000313" key="1">
    <source>
        <dbReference type="EMBL" id="MCW3166897.1"/>
    </source>
</evidence>